<organism evidence="1 2">
    <name type="scientific">Glonium stellatum</name>
    <dbReference type="NCBI Taxonomy" id="574774"/>
    <lineage>
        <taxon>Eukaryota</taxon>
        <taxon>Fungi</taxon>
        <taxon>Dikarya</taxon>
        <taxon>Ascomycota</taxon>
        <taxon>Pezizomycotina</taxon>
        <taxon>Dothideomycetes</taxon>
        <taxon>Pleosporomycetidae</taxon>
        <taxon>Gloniales</taxon>
        <taxon>Gloniaceae</taxon>
        <taxon>Glonium</taxon>
    </lineage>
</organism>
<dbReference type="OrthoDB" id="6819399at2759"/>
<protein>
    <submittedName>
        <fullName evidence="1">Uncharacterized protein</fullName>
    </submittedName>
</protein>
<accession>A0A8E2JVR6</accession>
<dbReference type="AlphaFoldDB" id="A0A8E2JVR6"/>
<dbReference type="Proteomes" id="UP000250140">
    <property type="component" value="Unassembled WGS sequence"/>
</dbReference>
<keyword evidence="2" id="KW-1185">Reference proteome</keyword>
<reference evidence="1 2" key="1">
    <citation type="journal article" date="2016" name="Nat. Commun.">
        <title>Ectomycorrhizal ecology is imprinted in the genome of the dominant symbiotic fungus Cenococcum geophilum.</title>
        <authorList>
            <consortium name="DOE Joint Genome Institute"/>
            <person name="Peter M."/>
            <person name="Kohler A."/>
            <person name="Ohm R.A."/>
            <person name="Kuo A."/>
            <person name="Krutzmann J."/>
            <person name="Morin E."/>
            <person name="Arend M."/>
            <person name="Barry K.W."/>
            <person name="Binder M."/>
            <person name="Choi C."/>
            <person name="Clum A."/>
            <person name="Copeland A."/>
            <person name="Grisel N."/>
            <person name="Haridas S."/>
            <person name="Kipfer T."/>
            <person name="LaButti K."/>
            <person name="Lindquist E."/>
            <person name="Lipzen A."/>
            <person name="Maire R."/>
            <person name="Meier B."/>
            <person name="Mihaltcheva S."/>
            <person name="Molinier V."/>
            <person name="Murat C."/>
            <person name="Poggeler S."/>
            <person name="Quandt C.A."/>
            <person name="Sperisen C."/>
            <person name="Tritt A."/>
            <person name="Tisserant E."/>
            <person name="Crous P.W."/>
            <person name="Henrissat B."/>
            <person name="Nehls U."/>
            <person name="Egli S."/>
            <person name="Spatafora J.W."/>
            <person name="Grigoriev I.V."/>
            <person name="Martin F.M."/>
        </authorList>
    </citation>
    <scope>NUCLEOTIDE SEQUENCE [LARGE SCALE GENOMIC DNA]</scope>
    <source>
        <strain evidence="1 2">CBS 207.34</strain>
    </source>
</reference>
<evidence type="ECO:0000313" key="1">
    <source>
        <dbReference type="EMBL" id="OCL10952.1"/>
    </source>
</evidence>
<gene>
    <name evidence="1" type="ORF">AOQ84DRAFT_230169</name>
</gene>
<evidence type="ECO:0000313" key="2">
    <source>
        <dbReference type="Proteomes" id="UP000250140"/>
    </source>
</evidence>
<name>A0A8E2JVR6_9PEZI</name>
<proteinExistence type="predicted"/>
<dbReference type="EMBL" id="KV749135">
    <property type="protein sequence ID" value="OCL10952.1"/>
    <property type="molecule type" value="Genomic_DNA"/>
</dbReference>
<sequence>MAALLAVCLVHRDGGIECVRRMDSRSRVVIGMVIGMVIRAIRAIRAIRPRFVSNSSPGSRVERALMSSPHVSPLGLAYAARSATATWTDASLSVPLHHLEPGGINVGGMACMERTSTIEGPVQKAIDLRSPGPASSICFLHRPSCNNRLTGADRRFSPHTVHCVLMHVATSRKPNSLPVSSIRPTYLPACLLAPLPRYLPTYLPACLPAYLPMYLPHQAPSAVTREKAEKAVTTRRCVQDLPMHAILPSSYLPALLQAAVIACTTLYRAPVRASGYER</sequence>